<gene>
    <name evidence="1" type="ORF">DL762_004900</name>
</gene>
<reference evidence="1 2" key="1">
    <citation type="submission" date="2018-06" db="EMBL/GenBank/DDBJ databases">
        <title>Complete Genomes of Monosporascus.</title>
        <authorList>
            <person name="Robinson A.J."/>
            <person name="Natvig D.O."/>
        </authorList>
    </citation>
    <scope>NUCLEOTIDE SEQUENCE [LARGE SCALE GENOMIC DNA]</scope>
    <source>
        <strain evidence="1 2">CBS 609.92</strain>
    </source>
</reference>
<dbReference type="EMBL" id="QJNS01000122">
    <property type="protein sequence ID" value="RYO86105.1"/>
    <property type="molecule type" value="Genomic_DNA"/>
</dbReference>
<accession>A0ABY0HAR4</accession>
<organism evidence="1 2">
    <name type="scientific">Monosporascus cannonballus</name>
    <dbReference type="NCBI Taxonomy" id="155416"/>
    <lineage>
        <taxon>Eukaryota</taxon>
        <taxon>Fungi</taxon>
        <taxon>Dikarya</taxon>
        <taxon>Ascomycota</taxon>
        <taxon>Pezizomycotina</taxon>
        <taxon>Sordariomycetes</taxon>
        <taxon>Xylariomycetidae</taxon>
        <taxon>Xylariales</taxon>
        <taxon>Xylariales incertae sedis</taxon>
        <taxon>Monosporascus</taxon>
    </lineage>
</organism>
<name>A0ABY0HAR4_9PEZI</name>
<protein>
    <submittedName>
        <fullName evidence="1">Uncharacterized protein</fullName>
    </submittedName>
</protein>
<dbReference type="Proteomes" id="UP000294003">
    <property type="component" value="Unassembled WGS sequence"/>
</dbReference>
<evidence type="ECO:0000313" key="2">
    <source>
        <dbReference type="Proteomes" id="UP000294003"/>
    </source>
</evidence>
<evidence type="ECO:0000313" key="1">
    <source>
        <dbReference type="EMBL" id="RYO86105.1"/>
    </source>
</evidence>
<proteinExistence type="predicted"/>
<keyword evidence="2" id="KW-1185">Reference proteome</keyword>
<comment type="caution">
    <text evidence="1">The sequence shown here is derived from an EMBL/GenBank/DDBJ whole genome shotgun (WGS) entry which is preliminary data.</text>
</comment>
<sequence>MGLVQDQYPAYNLSPGKLLSYLQKLFPGAGGVSVAASLDGNYYILKIPRKLKKCERAYIYDNVRDLNEDEEIF</sequence>